<protein>
    <recommendedName>
        <fullName evidence="3">SMI1/KNR4 family protein</fullName>
    </recommendedName>
</protein>
<sequence>MTEAEWQTATVLNGMVDCARLTASERKFRLFGCACCWRLKDDLPYGCAERIAAAEQLADGDVSEAEYLARFAVASQGRLESGSVRGAGRLAVHSLLNSTAAGVKQTGLATASARALIQCKWQFGKSYHTGQHSIRFGNLLAHEQAQQCVLFRDIFGNPFRPVTFSPEWRTDTTAALAAQMYESRDFGAMPVLADALQDAGCDSDDILNHCRGPGPHVRGCWVVDLVLEKG</sequence>
<evidence type="ECO:0000313" key="2">
    <source>
        <dbReference type="Proteomes" id="UP001272242"/>
    </source>
</evidence>
<organism evidence="1 2">
    <name type="scientific">Gemmata algarum</name>
    <dbReference type="NCBI Taxonomy" id="2975278"/>
    <lineage>
        <taxon>Bacteria</taxon>
        <taxon>Pseudomonadati</taxon>
        <taxon>Planctomycetota</taxon>
        <taxon>Planctomycetia</taxon>
        <taxon>Gemmatales</taxon>
        <taxon>Gemmataceae</taxon>
        <taxon>Gemmata</taxon>
    </lineage>
</organism>
<gene>
    <name evidence="1" type="ORF">R5W23_005937</name>
</gene>
<dbReference type="RefSeq" id="WP_320685659.1">
    <property type="nucleotide sequence ID" value="NZ_JAXBLV010000056.1"/>
</dbReference>
<reference evidence="2" key="1">
    <citation type="journal article" date="2023" name="Mar. Drugs">
        <title>Gemmata algarum, a Novel Planctomycete Isolated from an Algal Mat, Displays Antimicrobial Activity.</title>
        <authorList>
            <person name="Kumar G."/>
            <person name="Kallscheuer N."/>
            <person name="Kashif M."/>
            <person name="Ahamad S."/>
            <person name="Jagadeeshwari U."/>
            <person name="Pannikurungottu S."/>
            <person name="Haufschild T."/>
            <person name="Kabuu M."/>
            <person name="Sasikala C."/>
            <person name="Jogler C."/>
            <person name="Ramana C."/>
        </authorList>
    </citation>
    <scope>NUCLEOTIDE SEQUENCE [LARGE SCALE GENOMIC DNA]</scope>
    <source>
        <strain evidence="2">JC673</strain>
    </source>
</reference>
<name>A0ABU5EWD1_9BACT</name>
<accession>A0ABU5EWD1</accession>
<proteinExistence type="predicted"/>
<dbReference type="EMBL" id="JAXBLV010000056">
    <property type="protein sequence ID" value="MDY3558780.1"/>
    <property type="molecule type" value="Genomic_DNA"/>
</dbReference>
<dbReference type="Proteomes" id="UP001272242">
    <property type="component" value="Unassembled WGS sequence"/>
</dbReference>
<evidence type="ECO:0000313" key="1">
    <source>
        <dbReference type="EMBL" id="MDY3558780.1"/>
    </source>
</evidence>
<evidence type="ECO:0008006" key="3">
    <source>
        <dbReference type="Google" id="ProtNLM"/>
    </source>
</evidence>
<comment type="caution">
    <text evidence="1">The sequence shown here is derived from an EMBL/GenBank/DDBJ whole genome shotgun (WGS) entry which is preliminary data.</text>
</comment>
<keyword evidence="2" id="KW-1185">Reference proteome</keyword>